<reference evidence="3" key="1">
    <citation type="submission" date="2020-05" db="EMBL/GenBank/DDBJ databases">
        <title>Phylogenomic resolution of chytrid fungi.</title>
        <authorList>
            <person name="Stajich J.E."/>
            <person name="Amses K."/>
            <person name="Simmons R."/>
            <person name="Seto K."/>
            <person name="Myers J."/>
            <person name="Bonds A."/>
            <person name="Quandt C.A."/>
            <person name="Barry K."/>
            <person name="Liu P."/>
            <person name="Grigoriev I."/>
            <person name="Longcore J.E."/>
            <person name="James T.Y."/>
        </authorList>
    </citation>
    <scope>NUCLEOTIDE SEQUENCE</scope>
    <source>
        <strain evidence="3">JEL0318</strain>
    </source>
</reference>
<name>A0AAD5SME2_9FUNG</name>
<proteinExistence type="inferred from homology"/>
<dbReference type="GO" id="GO:0016020">
    <property type="term" value="C:membrane"/>
    <property type="evidence" value="ECO:0007669"/>
    <property type="project" value="GOC"/>
</dbReference>
<dbReference type="PANTHER" id="PTHR32385:SF23">
    <property type="entry name" value="NUCLEOTIDE-DIPHOSPHO-SUGAR TRANSFERASE"/>
    <property type="match status" value="1"/>
</dbReference>
<dbReference type="Pfam" id="PF04488">
    <property type="entry name" value="Gly_transf_sug"/>
    <property type="match status" value="1"/>
</dbReference>
<dbReference type="InterPro" id="IPR029044">
    <property type="entry name" value="Nucleotide-diphossugar_trans"/>
</dbReference>
<comment type="caution">
    <text evidence="3">The sequence shown here is derived from an EMBL/GenBank/DDBJ whole genome shotgun (WGS) entry which is preliminary data.</text>
</comment>
<gene>
    <name evidence="3" type="ORF">HK097_003292</name>
</gene>
<dbReference type="AlphaFoldDB" id="A0AAD5SME2"/>
<dbReference type="InterPro" id="IPR007577">
    <property type="entry name" value="GlycoTrfase_DXD_sugar-bd_CS"/>
</dbReference>
<comment type="similarity">
    <text evidence="1">Belongs to the glycosyltransferase 32 family.</text>
</comment>
<evidence type="ECO:0000313" key="3">
    <source>
        <dbReference type="EMBL" id="KAJ3053826.1"/>
    </source>
</evidence>
<evidence type="ECO:0000313" key="4">
    <source>
        <dbReference type="Proteomes" id="UP001212841"/>
    </source>
</evidence>
<dbReference type="InterPro" id="IPR051706">
    <property type="entry name" value="Glycosyltransferase_domain"/>
</dbReference>
<dbReference type="GO" id="GO:0000030">
    <property type="term" value="F:mannosyltransferase activity"/>
    <property type="evidence" value="ECO:0007669"/>
    <property type="project" value="TreeGrafter"/>
</dbReference>
<keyword evidence="4" id="KW-1185">Reference proteome</keyword>
<evidence type="ECO:0008006" key="5">
    <source>
        <dbReference type="Google" id="ProtNLM"/>
    </source>
</evidence>
<evidence type="ECO:0000256" key="2">
    <source>
        <dbReference type="ARBA" id="ARBA00022679"/>
    </source>
</evidence>
<dbReference type="GO" id="GO:0051999">
    <property type="term" value="P:mannosyl-inositol phosphorylceramide biosynthetic process"/>
    <property type="evidence" value="ECO:0007669"/>
    <property type="project" value="TreeGrafter"/>
</dbReference>
<evidence type="ECO:0000256" key="1">
    <source>
        <dbReference type="ARBA" id="ARBA00009003"/>
    </source>
</evidence>
<dbReference type="Proteomes" id="UP001212841">
    <property type="component" value="Unassembled WGS sequence"/>
</dbReference>
<organism evidence="3 4">
    <name type="scientific">Rhizophlyctis rosea</name>
    <dbReference type="NCBI Taxonomy" id="64517"/>
    <lineage>
        <taxon>Eukaryota</taxon>
        <taxon>Fungi</taxon>
        <taxon>Fungi incertae sedis</taxon>
        <taxon>Chytridiomycota</taxon>
        <taxon>Chytridiomycota incertae sedis</taxon>
        <taxon>Chytridiomycetes</taxon>
        <taxon>Rhizophlyctidales</taxon>
        <taxon>Rhizophlyctidaceae</taxon>
        <taxon>Rhizophlyctis</taxon>
    </lineage>
</organism>
<dbReference type="Gene3D" id="3.90.550.20">
    <property type="match status" value="1"/>
</dbReference>
<keyword evidence="2" id="KW-0808">Transferase</keyword>
<dbReference type="SUPFAM" id="SSF53448">
    <property type="entry name" value="Nucleotide-diphospho-sugar transferases"/>
    <property type="match status" value="1"/>
</dbReference>
<accession>A0AAD5SME2</accession>
<dbReference type="EMBL" id="JADGJD010000177">
    <property type="protein sequence ID" value="KAJ3053826.1"/>
    <property type="molecule type" value="Genomic_DNA"/>
</dbReference>
<dbReference type="PANTHER" id="PTHR32385">
    <property type="entry name" value="MANNOSYL PHOSPHORYLINOSITOL CERAMIDE SYNTHASE"/>
    <property type="match status" value="1"/>
</dbReference>
<sequence>MLPPTSHPYNPNSPHLPQKFQTWHQTWKTHHPTWHHILWSDHDNRRLISTHYPWFLPYYDRLPSAITRADASRYFYMHHYGGIYVDLDSECLKPFDTLLSDAPAYVASMTGDMSFDHDIPNAWLASSKGHPFWLHVVGRIMGNVDSLRQGGAEEVTGPVVLMKAWRDYHSKVPGGEREPIKLLDKGVIYPYSWNNAPPGEASCWGGESNSAFDPDECKRVLNSTGKLTNQSHMITYWTHSWKDEN</sequence>
<protein>
    <recommendedName>
        <fullName evidence="5">Glycosyltransferase family 32 protein</fullName>
    </recommendedName>
</protein>